<dbReference type="SMART" id="SM00220">
    <property type="entry name" value="S_TKc"/>
    <property type="match status" value="1"/>
</dbReference>
<dbReference type="PANTHER" id="PTHR43289:SF34">
    <property type="entry name" value="SERINE_THREONINE-PROTEIN KINASE YBDM-RELATED"/>
    <property type="match status" value="1"/>
</dbReference>
<dbReference type="InterPro" id="IPR011009">
    <property type="entry name" value="Kinase-like_dom_sf"/>
</dbReference>
<organism evidence="7 8">
    <name type="scientific">Micromonospora reichwaldensis</name>
    <dbReference type="NCBI Taxonomy" id="3075516"/>
    <lineage>
        <taxon>Bacteria</taxon>
        <taxon>Bacillati</taxon>
        <taxon>Actinomycetota</taxon>
        <taxon>Actinomycetes</taxon>
        <taxon>Micromonosporales</taxon>
        <taxon>Micromonosporaceae</taxon>
        <taxon>Micromonospora</taxon>
    </lineage>
</organism>
<keyword evidence="8" id="KW-1185">Reference proteome</keyword>
<protein>
    <submittedName>
        <fullName evidence="7">Protein kinase</fullName>
    </submittedName>
</protein>
<evidence type="ECO:0000313" key="7">
    <source>
        <dbReference type="EMBL" id="MDT0529174.1"/>
    </source>
</evidence>
<dbReference type="CDD" id="cd14014">
    <property type="entry name" value="STKc_PknB_like"/>
    <property type="match status" value="1"/>
</dbReference>
<dbReference type="PROSITE" id="PS50011">
    <property type="entry name" value="PROTEIN_KINASE_DOM"/>
    <property type="match status" value="1"/>
</dbReference>
<keyword evidence="4" id="KW-0067">ATP-binding</keyword>
<sequence length="410" mass="45069">MGEVWPAQDTLLDRPVIVKFVSAAAMNIELARRFRREALLTARLDHPGVPAVYDLGEQDGQPYVVLQKINGVTLADLVAEQGRLPIGWVAAIGAQVSSILLAAQQIGLVHRDIKPSNVMLDRNGAVKVLDFGLAVIRDDERYSRITQTEQSLGTVGYMAPEQIFGDAVDHRTDLYGLGATLFDLLTGHPPFDGVTTTTTLRHQMDDPPPHPTDLRPDVPAVLDDLIHTMLAIHPHDRPDTAAEVYAALAPLAQDLPPIPGVADDLTGSVPAYAAIVGRVPQQARPVVTSTIDPLQLDVEQASKQAEQLHAAGEFRAAARQWRQLADHHARSHGDSHPLVFDLRLRAARAHVPLGEHDRALRQLKSLMHSRAQVDGPEHFAVVELRQEIERLSKERPSPRERARHVPDVDH</sequence>
<evidence type="ECO:0000256" key="3">
    <source>
        <dbReference type="ARBA" id="ARBA00022777"/>
    </source>
</evidence>
<feature type="domain" description="Protein kinase" evidence="6">
    <location>
        <begin position="1"/>
        <end position="252"/>
    </location>
</feature>
<evidence type="ECO:0000256" key="2">
    <source>
        <dbReference type="ARBA" id="ARBA00022741"/>
    </source>
</evidence>
<keyword evidence="1" id="KW-0808">Transferase</keyword>
<dbReference type="PROSITE" id="PS00108">
    <property type="entry name" value="PROTEIN_KINASE_ST"/>
    <property type="match status" value="1"/>
</dbReference>
<dbReference type="RefSeq" id="WP_311411344.1">
    <property type="nucleotide sequence ID" value="NZ_JAVRFL010000008.1"/>
</dbReference>
<evidence type="ECO:0000256" key="1">
    <source>
        <dbReference type="ARBA" id="ARBA00022679"/>
    </source>
</evidence>
<dbReference type="Gene3D" id="3.30.200.20">
    <property type="entry name" value="Phosphorylase Kinase, domain 1"/>
    <property type="match status" value="1"/>
</dbReference>
<comment type="caution">
    <text evidence="7">The sequence shown here is derived from an EMBL/GenBank/DDBJ whole genome shotgun (WGS) entry which is preliminary data.</text>
</comment>
<accession>A0ABU2WVB3</accession>
<dbReference type="Proteomes" id="UP001180973">
    <property type="component" value="Unassembled WGS sequence"/>
</dbReference>
<evidence type="ECO:0000259" key="6">
    <source>
        <dbReference type="PROSITE" id="PS50011"/>
    </source>
</evidence>
<dbReference type="Pfam" id="PF00069">
    <property type="entry name" value="Pkinase"/>
    <property type="match status" value="1"/>
</dbReference>
<feature type="region of interest" description="Disordered" evidence="5">
    <location>
        <begin position="391"/>
        <end position="410"/>
    </location>
</feature>
<keyword evidence="3 7" id="KW-0418">Kinase</keyword>
<dbReference type="SUPFAM" id="SSF56112">
    <property type="entry name" value="Protein kinase-like (PK-like)"/>
    <property type="match status" value="1"/>
</dbReference>
<gene>
    <name evidence="7" type="ORF">RM555_09240</name>
</gene>
<evidence type="ECO:0000313" key="8">
    <source>
        <dbReference type="Proteomes" id="UP001180973"/>
    </source>
</evidence>
<dbReference type="GO" id="GO:0016301">
    <property type="term" value="F:kinase activity"/>
    <property type="evidence" value="ECO:0007669"/>
    <property type="project" value="UniProtKB-KW"/>
</dbReference>
<keyword evidence="2" id="KW-0547">Nucleotide-binding</keyword>
<reference evidence="7" key="1">
    <citation type="submission" date="2023-09" db="EMBL/GenBank/DDBJ databases">
        <title>30 novel species of actinomycetes from the DSMZ collection.</title>
        <authorList>
            <person name="Nouioui I."/>
        </authorList>
    </citation>
    <scope>NUCLEOTIDE SEQUENCE</scope>
    <source>
        <strain evidence="7">DSM 115977</strain>
    </source>
</reference>
<evidence type="ECO:0000256" key="4">
    <source>
        <dbReference type="ARBA" id="ARBA00022840"/>
    </source>
</evidence>
<dbReference type="InterPro" id="IPR000719">
    <property type="entry name" value="Prot_kinase_dom"/>
</dbReference>
<dbReference type="InterPro" id="IPR008271">
    <property type="entry name" value="Ser/Thr_kinase_AS"/>
</dbReference>
<evidence type="ECO:0000256" key="5">
    <source>
        <dbReference type="SAM" id="MobiDB-lite"/>
    </source>
</evidence>
<name>A0ABU2WVB3_9ACTN</name>
<dbReference type="Gene3D" id="1.10.510.10">
    <property type="entry name" value="Transferase(Phosphotransferase) domain 1"/>
    <property type="match status" value="1"/>
</dbReference>
<proteinExistence type="predicted"/>
<dbReference type="PANTHER" id="PTHR43289">
    <property type="entry name" value="MITOGEN-ACTIVATED PROTEIN KINASE KINASE KINASE 20-RELATED"/>
    <property type="match status" value="1"/>
</dbReference>
<dbReference type="EMBL" id="JAVRFL010000008">
    <property type="protein sequence ID" value="MDT0529174.1"/>
    <property type="molecule type" value="Genomic_DNA"/>
</dbReference>